<evidence type="ECO:0000256" key="3">
    <source>
        <dbReference type="ARBA" id="ARBA00022475"/>
    </source>
</evidence>
<feature type="transmembrane region" description="Helical" evidence="7">
    <location>
        <begin position="47"/>
        <end position="71"/>
    </location>
</feature>
<feature type="transmembrane region" description="Helical" evidence="7">
    <location>
        <begin position="13"/>
        <end position="35"/>
    </location>
</feature>
<comment type="caution">
    <text evidence="8">The sequence shown here is derived from an EMBL/GenBank/DDBJ whole genome shotgun (WGS) entry which is preliminary data.</text>
</comment>
<feature type="transmembrane region" description="Helical" evidence="7">
    <location>
        <begin position="77"/>
        <end position="96"/>
    </location>
</feature>
<dbReference type="NCBIfam" id="TIGR00427">
    <property type="entry name" value="NAAT family transporter"/>
    <property type="match status" value="1"/>
</dbReference>
<feature type="transmembrane region" description="Helical" evidence="7">
    <location>
        <begin position="189"/>
        <end position="210"/>
    </location>
</feature>
<sequence length="215" mass="23266">MEFIQNSPIYAKFFLGLVAVINPFGVLPVFVNMTNHQTKAERNHTNLITSFSVGVILLVSLFFGKIILSLFSISINSFRIAGGILIISIAMTMISGKLGEDKQNKDEKNADFANMNSIAVVPLAMPILAGPGAISSTIVWASQYSSWFDWIGFSFAIILFSLLCYGLFRSGPTIVNALGKTGSNVVTRIMGLILMSLGIESIVVGITKLFPGLIH</sequence>
<evidence type="ECO:0000256" key="5">
    <source>
        <dbReference type="ARBA" id="ARBA00022989"/>
    </source>
</evidence>
<evidence type="ECO:0000256" key="6">
    <source>
        <dbReference type="ARBA" id="ARBA00023136"/>
    </source>
</evidence>
<dbReference type="NCBIfam" id="NF008320">
    <property type="entry name" value="PRK11111.1"/>
    <property type="match status" value="1"/>
</dbReference>
<dbReference type="PANTHER" id="PTHR33508">
    <property type="entry name" value="UPF0056 MEMBRANE PROTEIN YHCE"/>
    <property type="match status" value="1"/>
</dbReference>
<evidence type="ECO:0000256" key="2">
    <source>
        <dbReference type="ARBA" id="ARBA00009784"/>
    </source>
</evidence>
<evidence type="ECO:0000313" key="9">
    <source>
        <dbReference type="Proteomes" id="UP000199588"/>
    </source>
</evidence>
<evidence type="ECO:0000256" key="7">
    <source>
        <dbReference type="RuleBase" id="RU362048"/>
    </source>
</evidence>
<feature type="transmembrane region" description="Helical" evidence="7">
    <location>
        <begin position="117"/>
        <end position="141"/>
    </location>
</feature>
<name>A0A1G5ADX2_9PAST</name>
<keyword evidence="9" id="KW-1185">Reference proteome</keyword>
<keyword evidence="4 7" id="KW-0812">Transmembrane</keyword>
<dbReference type="Proteomes" id="UP000199588">
    <property type="component" value="Unassembled WGS sequence"/>
</dbReference>
<dbReference type="Pfam" id="PF01914">
    <property type="entry name" value="MarC"/>
    <property type="match status" value="1"/>
</dbReference>
<dbReference type="EMBL" id="FMUQ01000002">
    <property type="protein sequence ID" value="SCX76059.1"/>
    <property type="molecule type" value="Genomic_DNA"/>
</dbReference>
<feature type="transmembrane region" description="Helical" evidence="7">
    <location>
        <begin position="147"/>
        <end position="168"/>
    </location>
</feature>
<evidence type="ECO:0000256" key="4">
    <source>
        <dbReference type="ARBA" id="ARBA00022692"/>
    </source>
</evidence>
<proteinExistence type="inferred from homology"/>
<accession>A0A1G5ADX2</accession>
<protein>
    <recommendedName>
        <fullName evidence="7">UPF0056 membrane protein</fullName>
    </recommendedName>
</protein>
<keyword evidence="6 7" id="KW-0472">Membrane</keyword>
<evidence type="ECO:0000313" key="8">
    <source>
        <dbReference type="EMBL" id="SCX76059.1"/>
    </source>
</evidence>
<reference evidence="8 9" key="1">
    <citation type="submission" date="2016-10" db="EMBL/GenBank/DDBJ databases">
        <authorList>
            <person name="Varghese N."/>
            <person name="Submissions S."/>
        </authorList>
    </citation>
    <scope>NUCLEOTIDE SEQUENCE [LARGE SCALE GENOMIC DNA]</scope>
    <source>
        <strain evidence="8 9">DSM 22022</strain>
    </source>
</reference>
<dbReference type="RefSeq" id="WP_090653751.1">
    <property type="nucleotide sequence ID" value="NZ_CP015031.1"/>
</dbReference>
<keyword evidence="3" id="KW-1003">Cell membrane</keyword>
<evidence type="ECO:0000256" key="1">
    <source>
        <dbReference type="ARBA" id="ARBA00004651"/>
    </source>
</evidence>
<keyword evidence="5 7" id="KW-1133">Transmembrane helix</keyword>
<dbReference type="PANTHER" id="PTHR33508:SF1">
    <property type="entry name" value="UPF0056 MEMBRANE PROTEIN YHCE"/>
    <property type="match status" value="1"/>
</dbReference>
<comment type="subcellular location">
    <subcellularLocation>
        <location evidence="1 7">Cell membrane</location>
        <topology evidence="1 7">Multi-pass membrane protein</topology>
    </subcellularLocation>
</comment>
<dbReference type="InterPro" id="IPR002771">
    <property type="entry name" value="Multi_antbiot-R_MarC"/>
</dbReference>
<organism evidence="8 9">
    <name type="scientific">Basfia succiniciproducens</name>
    <dbReference type="NCBI Taxonomy" id="653940"/>
    <lineage>
        <taxon>Bacteria</taxon>
        <taxon>Pseudomonadati</taxon>
        <taxon>Pseudomonadota</taxon>
        <taxon>Gammaproteobacteria</taxon>
        <taxon>Pasteurellales</taxon>
        <taxon>Pasteurellaceae</taxon>
        <taxon>Basfia</taxon>
    </lineage>
</organism>
<comment type="similarity">
    <text evidence="2 7">Belongs to the UPF0056 (MarC) family.</text>
</comment>
<gene>
    <name evidence="8" type="ORF">SAMN02910354_00195</name>
</gene>